<accession>A0A8R7UH85</accession>
<keyword evidence="3" id="KW-1185">Reference proteome</keyword>
<reference evidence="3" key="1">
    <citation type="journal article" date="2013" name="Nature">
        <title>Draft genome of the wheat A-genome progenitor Triticum urartu.</title>
        <authorList>
            <person name="Ling H.Q."/>
            <person name="Zhao S."/>
            <person name="Liu D."/>
            <person name="Wang J."/>
            <person name="Sun H."/>
            <person name="Zhang C."/>
            <person name="Fan H."/>
            <person name="Li D."/>
            <person name="Dong L."/>
            <person name="Tao Y."/>
            <person name="Gao C."/>
            <person name="Wu H."/>
            <person name="Li Y."/>
            <person name="Cui Y."/>
            <person name="Guo X."/>
            <person name="Zheng S."/>
            <person name="Wang B."/>
            <person name="Yu K."/>
            <person name="Liang Q."/>
            <person name="Yang W."/>
            <person name="Lou X."/>
            <person name="Chen J."/>
            <person name="Feng M."/>
            <person name="Jian J."/>
            <person name="Zhang X."/>
            <person name="Luo G."/>
            <person name="Jiang Y."/>
            <person name="Liu J."/>
            <person name="Wang Z."/>
            <person name="Sha Y."/>
            <person name="Zhang B."/>
            <person name="Wu H."/>
            <person name="Tang D."/>
            <person name="Shen Q."/>
            <person name="Xue P."/>
            <person name="Zou S."/>
            <person name="Wang X."/>
            <person name="Liu X."/>
            <person name="Wang F."/>
            <person name="Yang Y."/>
            <person name="An X."/>
            <person name="Dong Z."/>
            <person name="Zhang K."/>
            <person name="Zhang X."/>
            <person name="Luo M.C."/>
            <person name="Dvorak J."/>
            <person name="Tong Y."/>
            <person name="Wang J."/>
            <person name="Yang H."/>
            <person name="Li Z."/>
            <person name="Wang D."/>
            <person name="Zhang A."/>
            <person name="Wang J."/>
        </authorList>
    </citation>
    <scope>NUCLEOTIDE SEQUENCE</scope>
    <source>
        <strain evidence="3">cv. G1812</strain>
    </source>
</reference>
<gene>
    <name evidence="2" type="primary">LOC125509544</name>
</gene>
<dbReference type="RefSeq" id="XP_048530487.1">
    <property type="nucleotide sequence ID" value="XM_048674530.1"/>
</dbReference>
<sequence>MSATLLLCSLLPVLSFFLLFLSHTSRFLSLSQTVHSAAMDLVARRPDAKSLLAVPAPPSRSLAQVQAPPPFASSPWPPLHRLLRGQSSVSVNVSSRRLCSLSGSIDSSSTPMVTLRSAPEDNMKSSMEQEVPKGGEQKSDVSCCC</sequence>
<proteinExistence type="predicted"/>
<dbReference type="AlphaFoldDB" id="A0A8R7UH85"/>
<evidence type="ECO:0000313" key="2">
    <source>
        <dbReference type="EnsemblPlants" id="TuG1812G0500002677.01.T01"/>
    </source>
</evidence>
<feature type="compositionally biased region" description="Basic and acidic residues" evidence="1">
    <location>
        <begin position="130"/>
        <end position="139"/>
    </location>
</feature>
<protein>
    <submittedName>
        <fullName evidence="2">Uncharacterized protein</fullName>
    </submittedName>
</protein>
<dbReference type="GeneID" id="125509544"/>
<name>A0A8R7UH85_TRIUA</name>
<feature type="region of interest" description="Disordered" evidence="1">
    <location>
        <begin position="106"/>
        <end position="145"/>
    </location>
</feature>
<reference evidence="2" key="3">
    <citation type="submission" date="2022-06" db="UniProtKB">
        <authorList>
            <consortium name="EnsemblPlants"/>
        </authorList>
    </citation>
    <scope>IDENTIFICATION</scope>
</reference>
<dbReference type="Proteomes" id="UP000015106">
    <property type="component" value="Chromosome 6"/>
</dbReference>
<organism evidence="2 3">
    <name type="scientific">Triticum urartu</name>
    <name type="common">Red wild einkorn</name>
    <name type="synonym">Crithodium urartu</name>
    <dbReference type="NCBI Taxonomy" id="4572"/>
    <lineage>
        <taxon>Eukaryota</taxon>
        <taxon>Viridiplantae</taxon>
        <taxon>Streptophyta</taxon>
        <taxon>Embryophyta</taxon>
        <taxon>Tracheophyta</taxon>
        <taxon>Spermatophyta</taxon>
        <taxon>Magnoliopsida</taxon>
        <taxon>Liliopsida</taxon>
        <taxon>Poales</taxon>
        <taxon>Poaceae</taxon>
        <taxon>BOP clade</taxon>
        <taxon>Pooideae</taxon>
        <taxon>Triticodae</taxon>
        <taxon>Triticeae</taxon>
        <taxon>Triticinae</taxon>
        <taxon>Triticum</taxon>
    </lineage>
</organism>
<dbReference type="KEGG" id="tua:125509544"/>
<dbReference type="EnsemblPlants" id="TuG1812G0500002677.01.T01">
    <property type="protein sequence ID" value="TuG1812G0500002677.01.T01"/>
    <property type="gene ID" value="TuG1812G0500002677.01"/>
</dbReference>
<reference evidence="2" key="2">
    <citation type="submission" date="2018-03" db="EMBL/GenBank/DDBJ databases">
        <title>The Triticum urartu genome reveals the dynamic nature of wheat genome evolution.</title>
        <authorList>
            <person name="Ling H."/>
            <person name="Ma B."/>
            <person name="Shi X."/>
            <person name="Liu H."/>
            <person name="Dong L."/>
            <person name="Sun H."/>
            <person name="Cao Y."/>
            <person name="Gao Q."/>
            <person name="Zheng S."/>
            <person name="Li Y."/>
            <person name="Yu Y."/>
            <person name="Du H."/>
            <person name="Qi M."/>
            <person name="Li Y."/>
            <person name="Yu H."/>
            <person name="Cui Y."/>
            <person name="Wang N."/>
            <person name="Chen C."/>
            <person name="Wu H."/>
            <person name="Zhao Y."/>
            <person name="Zhang J."/>
            <person name="Li Y."/>
            <person name="Zhou W."/>
            <person name="Zhang B."/>
            <person name="Hu W."/>
            <person name="Eijk M."/>
            <person name="Tang J."/>
            <person name="Witsenboer H."/>
            <person name="Zhao S."/>
            <person name="Li Z."/>
            <person name="Zhang A."/>
            <person name="Wang D."/>
            <person name="Liang C."/>
        </authorList>
    </citation>
    <scope>NUCLEOTIDE SEQUENCE [LARGE SCALE GENOMIC DNA]</scope>
    <source>
        <strain evidence="2">cv. G1812</strain>
    </source>
</reference>
<evidence type="ECO:0000256" key="1">
    <source>
        <dbReference type="SAM" id="MobiDB-lite"/>
    </source>
</evidence>
<dbReference type="Gramene" id="TuG1812G0500002677.01.T01">
    <property type="protein sequence ID" value="TuG1812G0500002677.01.T01"/>
    <property type="gene ID" value="TuG1812G0500002677.01"/>
</dbReference>
<evidence type="ECO:0000313" key="3">
    <source>
        <dbReference type="Proteomes" id="UP000015106"/>
    </source>
</evidence>
<dbReference type="OrthoDB" id="10661851at2759"/>